<protein>
    <submittedName>
        <fullName evidence="1">Uncharacterized protein</fullName>
    </submittedName>
</protein>
<evidence type="ECO:0000313" key="1">
    <source>
        <dbReference type="EMBL" id="RAH98281.1"/>
    </source>
</evidence>
<gene>
    <name evidence="1" type="ORF">DLJ53_26600</name>
</gene>
<dbReference type="Proteomes" id="UP000249590">
    <property type="component" value="Unassembled WGS sequence"/>
</dbReference>
<keyword evidence="2" id="KW-1185">Reference proteome</keyword>
<name>A0A8B2NGM4_9HYPH</name>
<dbReference type="EMBL" id="QHHQ01000007">
    <property type="protein sequence ID" value="RAH98281.1"/>
    <property type="molecule type" value="Genomic_DNA"/>
</dbReference>
<organism evidence="1 2">
    <name type="scientific">Acuticoccus sediminis</name>
    <dbReference type="NCBI Taxonomy" id="2184697"/>
    <lineage>
        <taxon>Bacteria</taxon>
        <taxon>Pseudomonadati</taxon>
        <taxon>Pseudomonadota</taxon>
        <taxon>Alphaproteobacteria</taxon>
        <taxon>Hyphomicrobiales</taxon>
        <taxon>Amorphaceae</taxon>
        <taxon>Acuticoccus</taxon>
    </lineage>
</organism>
<sequence>MAMRDGGSYQFGLLVPGTPAFLSTWRRTGEWSVWDRHYLVGPGHALTISGGRRLEVIRRRMTAGGLRVESELANSTFPLDWMVATVLAQVLPRRIHAAAAGARGEVQALVDALAVDWLAQASVHKHTRTFVKGRVTATLTRLDVPDWRARGIHLDLAAPDAGALLALLGECRLSPRDDLPLDAWLADAHRRASRGAAPRAA</sequence>
<reference evidence="1 2" key="1">
    <citation type="submission" date="2018-05" db="EMBL/GenBank/DDBJ databases">
        <title>Acuticoccus sediminis sp. nov., isolated from deep-sea sediment of Indian Ocean.</title>
        <authorList>
            <person name="Liu X."/>
            <person name="Lai Q."/>
            <person name="Du Y."/>
            <person name="Sun F."/>
            <person name="Zhang X."/>
            <person name="Wang S."/>
            <person name="Shao Z."/>
        </authorList>
    </citation>
    <scope>NUCLEOTIDE SEQUENCE [LARGE SCALE GENOMIC DNA]</scope>
    <source>
        <strain evidence="1 2">PTG4-2</strain>
    </source>
</reference>
<proteinExistence type="predicted"/>
<accession>A0A8B2NGM4</accession>
<evidence type="ECO:0000313" key="2">
    <source>
        <dbReference type="Proteomes" id="UP000249590"/>
    </source>
</evidence>
<dbReference type="AlphaFoldDB" id="A0A8B2NGM4"/>
<comment type="caution">
    <text evidence="1">The sequence shown here is derived from an EMBL/GenBank/DDBJ whole genome shotgun (WGS) entry which is preliminary data.</text>
</comment>